<accession>A0A2M7QKA1</accession>
<sequence>MPGQTLLFIDEVQSSKNVMELLRFFAEDHPDLHVIVTGSLMEVVMRGKGSCANCGFVIM</sequence>
<evidence type="ECO:0000313" key="3">
    <source>
        <dbReference type="Proteomes" id="UP000229401"/>
    </source>
</evidence>
<feature type="domain" description="AAA" evidence="1">
    <location>
        <begin position="3"/>
        <end position="46"/>
    </location>
</feature>
<dbReference type="InterPro" id="IPR041682">
    <property type="entry name" value="AAA_14"/>
</dbReference>
<dbReference type="Proteomes" id="UP000229401">
    <property type="component" value="Unassembled WGS sequence"/>
</dbReference>
<dbReference type="AlphaFoldDB" id="A0A2M7QKA1"/>
<dbReference type="SUPFAM" id="SSF52540">
    <property type="entry name" value="P-loop containing nucleoside triphosphate hydrolases"/>
    <property type="match status" value="1"/>
</dbReference>
<organism evidence="2 3">
    <name type="scientific">Candidatus Roizmanbacteria bacterium CG_4_10_14_0_8_um_filter_33_9</name>
    <dbReference type="NCBI Taxonomy" id="1974826"/>
    <lineage>
        <taxon>Bacteria</taxon>
        <taxon>Candidatus Roizmaniibacteriota</taxon>
    </lineage>
</organism>
<evidence type="ECO:0000313" key="2">
    <source>
        <dbReference type="EMBL" id="PIY72415.1"/>
    </source>
</evidence>
<protein>
    <recommendedName>
        <fullName evidence="1">AAA domain-containing protein</fullName>
    </recommendedName>
</protein>
<dbReference type="Pfam" id="PF13173">
    <property type="entry name" value="AAA_14"/>
    <property type="match status" value="1"/>
</dbReference>
<name>A0A2M7QKA1_9BACT</name>
<dbReference type="InterPro" id="IPR027417">
    <property type="entry name" value="P-loop_NTPase"/>
</dbReference>
<gene>
    <name evidence="2" type="ORF">COY87_01085</name>
</gene>
<proteinExistence type="predicted"/>
<dbReference type="EMBL" id="PFLI01000040">
    <property type="protein sequence ID" value="PIY72415.1"/>
    <property type="molecule type" value="Genomic_DNA"/>
</dbReference>
<comment type="caution">
    <text evidence="2">The sequence shown here is derived from an EMBL/GenBank/DDBJ whole genome shotgun (WGS) entry which is preliminary data.</text>
</comment>
<evidence type="ECO:0000259" key="1">
    <source>
        <dbReference type="Pfam" id="PF13173"/>
    </source>
</evidence>
<reference evidence="3" key="1">
    <citation type="submission" date="2017-09" db="EMBL/GenBank/DDBJ databases">
        <title>Depth-based differentiation of microbial function through sediment-hosted aquifers and enrichment of novel symbionts in the deep terrestrial subsurface.</title>
        <authorList>
            <person name="Probst A.J."/>
            <person name="Ladd B."/>
            <person name="Jarett J.K."/>
            <person name="Geller-Mcgrath D.E."/>
            <person name="Sieber C.M.K."/>
            <person name="Emerson J.B."/>
            <person name="Anantharaman K."/>
            <person name="Thomas B.C."/>
            <person name="Malmstrom R."/>
            <person name="Stieglmeier M."/>
            <person name="Klingl A."/>
            <person name="Woyke T."/>
            <person name="Ryan C.M."/>
            <person name="Banfield J.F."/>
        </authorList>
    </citation>
    <scope>NUCLEOTIDE SEQUENCE [LARGE SCALE GENOMIC DNA]</scope>
</reference>